<comment type="caution">
    <text evidence="1">The sequence shown here is derived from an EMBL/GenBank/DDBJ whole genome shotgun (WGS) entry which is preliminary data.</text>
</comment>
<evidence type="ECO:0000313" key="1">
    <source>
        <dbReference type="EMBL" id="KAJ4431459.1"/>
    </source>
</evidence>
<organism evidence="1 2">
    <name type="scientific">Periplaneta americana</name>
    <name type="common">American cockroach</name>
    <name type="synonym">Blatta americana</name>
    <dbReference type="NCBI Taxonomy" id="6978"/>
    <lineage>
        <taxon>Eukaryota</taxon>
        <taxon>Metazoa</taxon>
        <taxon>Ecdysozoa</taxon>
        <taxon>Arthropoda</taxon>
        <taxon>Hexapoda</taxon>
        <taxon>Insecta</taxon>
        <taxon>Pterygota</taxon>
        <taxon>Neoptera</taxon>
        <taxon>Polyneoptera</taxon>
        <taxon>Dictyoptera</taxon>
        <taxon>Blattodea</taxon>
        <taxon>Blattoidea</taxon>
        <taxon>Blattidae</taxon>
        <taxon>Blattinae</taxon>
        <taxon>Periplaneta</taxon>
    </lineage>
</organism>
<accession>A0ABQ8SBK2</accession>
<keyword evidence="2" id="KW-1185">Reference proteome</keyword>
<reference evidence="1 2" key="1">
    <citation type="journal article" date="2022" name="Allergy">
        <title>Genome assembly and annotation of Periplaneta americana reveal a comprehensive cockroach allergen profile.</title>
        <authorList>
            <person name="Wang L."/>
            <person name="Xiong Q."/>
            <person name="Saelim N."/>
            <person name="Wang L."/>
            <person name="Nong W."/>
            <person name="Wan A.T."/>
            <person name="Shi M."/>
            <person name="Liu X."/>
            <person name="Cao Q."/>
            <person name="Hui J.H.L."/>
            <person name="Sookrung N."/>
            <person name="Leung T.F."/>
            <person name="Tungtrongchitr A."/>
            <person name="Tsui S.K.W."/>
        </authorList>
    </citation>
    <scope>NUCLEOTIDE SEQUENCE [LARGE SCALE GENOMIC DNA]</scope>
    <source>
        <strain evidence="1">PWHHKU_190912</strain>
    </source>
</reference>
<name>A0ABQ8SBK2_PERAM</name>
<sequence>MAGLCEGGNEPGSLKAKSWTKAALVVIERSFGFRDRGFYPFNPDTVPEKLFSNYDASINNTFSVGAYSLDPKPPVQLNNSHAAGYCFRPVFLPLLNFTHIMGAESVSVCIAGSISSRQLRGKMLVIEGRVKKEMIQSLQAIASFVQPTLPTRAIIGPSPPAYHLRRGLASSFYSTDSWDGP</sequence>
<gene>
    <name evidence="1" type="ORF">ANN_20057</name>
</gene>
<proteinExistence type="predicted"/>
<dbReference type="Proteomes" id="UP001148838">
    <property type="component" value="Unassembled WGS sequence"/>
</dbReference>
<evidence type="ECO:0000313" key="2">
    <source>
        <dbReference type="Proteomes" id="UP001148838"/>
    </source>
</evidence>
<dbReference type="EMBL" id="JAJSOF020000031">
    <property type="protein sequence ID" value="KAJ4431459.1"/>
    <property type="molecule type" value="Genomic_DNA"/>
</dbReference>
<protein>
    <submittedName>
        <fullName evidence="1">Uncharacterized protein</fullName>
    </submittedName>
</protein>